<keyword evidence="3" id="KW-1185">Reference proteome</keyword>
<evidence type="ECO:0000313" key="2">
    <source>
        <dbReference type="EMBL" id="GMA88818.1"/>
    </source>
</evidence>
<proteinExistence type="predicted"/>
<organism evidence="2 3">
    <name type="scientific">Angustibacter aerolatus</name>
    <dbReference type="NCBI Taxonomy" id="1162965"/>
    <lineage>
        <taxon>Bacteria</taxon>
        <taxon>Bacillati</taxon>
        <taxon>Actinomycetota</taxon>
        <taxon>Actinomycetes</taxon>
        <taxon>Kineosporiales</taxon>
        <taxon>Kineosporiaceae</taxon>
    </lineage>
</organism>
<feature type="compositionally biased region" description="Polar residues" evidence="1">
    <location>
        <begin position="53"/>
        <end position="65"/>
    </location>
</feature>
<dbReference type="Proteomes" id="UP001157017">
    <property type="component" value="Unassembled WGS sequence"/>
</dbReference>
<comment type="caution">
    <text evidence="2">The sequence shown here is derived from an EMBL/GenBank/DDBJ whole genome shotgun (WGS) entry which is preliminary data.</text>
</comment>
<gene>
    <name evidence="2" type="ORF">GCM10025868_40680</name>
</gene>
<feature type="region of interest" description="Disordered" evidence="1">
    <location>
        <begin position="1"/>
        <end position="84"/>
    </location>
</feature>
<evidence type="ECO:0000313" key="3">
    <source>
        <dbReference type="Proteomes" id="UP001157017"/>
    </source>
</evidence>
<sequence length="84" mass="8943">MKKSGNEYPSSDRLISVRSGQRRCQSAASTPPPTPTAIHSTKPPTASCAVTPIRSTSSGLTSTPRANECPRHGASQWKRARPTP</sequence>
<accession>A0ABQ6JN67</accession>
<name>A0ABQ6JN67_9ACTN</name>
<dbReference type="EMBL" id="BSUZ01000001">
    <property type="protein sequence ID" value="GMA88818.1"/>
    <property type="molecule type" value="Genomic_DNA"/>
</dbReference>
<evidence type="ECO:0000256" key="1">
    <source>
        <dbReference type="SAM" id="MobiDB-lite"/>
    </source>
</evidence>
<reference evidence="3" key="1">
    <citation type="journal article" date="2019" name="Int. J. Syst. Evol. Microbiol.">
        <title>The Global Catalogue of Microorganisms (GCM) 10K type strain sequencing project: providing services to taxonomists for standard genome sequencing and annotation.</title>
        <authorList>
            <consortium name="The Broad Institute Genomics Platform"/>
            <consortium name="The Broad Institute Genome Sequencing Center for Infectious Disease"/>
            <person name="Wu L."/>
            <person name="Ma J."/>
        </authorList>
    </citation>
    <scope>NUCLEOTIDE SEQUENCE [LARGE SCALE GENOMIC DNA]</scope>
    <source>
        <strain evidence="3">NBRC 108730</strain>
    </source>
</reference>
<protein>
    <submittedName>
        <fullName evidence="2">Uncharacterized protein</fullName>
    </submittedName>
</protein>